<dbReference type="Proteomes" id="UP000006327">
    <property type="component" value="Unassembled WGS sequence"/>
</dbReference>
<evidence type="ECO:0000313" key="2">
    <source>
        <dbReference type="EMBL" id="GAC17194.1"/>
    </source>
</evidence>
<gene>
    <name evidence="2" type="ORF">GARC_0212</name>
</gene>
<dbReference type="EMBL" id="BAEO01000005">
    <property type="protein sequence ID" value="GAC17194.1"/>
    <property type="molecule type" value="Genomic_DNA"/>
</dbReference>
<comment type="caution">
    <text evidence="2">The sequence shown here is derived from an EMBL/GenBank/DDBJ whole genome shotgun (WGS) entry which is preliminary data.</text>
</comment>
<feature type="signal peptide" evidence="1">
    <location>
        <begin position="1"/>
        <end position="19"/>
    </location>
</feature>
<keyword evidence="1" id="KW-0732">Signal</keyword>
<sequence length="392" mass="43693">MKNHIVTLLCCAFSTVVFAHENQQSSAQPDSIVVKTAVTFRSDEAYPTDQVWQLPGVLMGGEALPVEQGASLDDVQLLGHLNVQERYFVSAKVGAHSHDGATEVELENLWFGVSAELLDQPLLFELGKMSTKVTPTANFHASGGAFSESPLLADVFFGRHFIDIGGRASSNIYGLILGVEIWNGDNWPATSGDGAASLYIHYPYKKGGLNAQLGSWLMSSRAESRTDQRYQGGHSHGDEQLSASDLEFTGDTLTMGVFANLQWKFKPIILNGEFEWIRADIDAHLVDTTQSAVFVATQDGYKLQFGLSLDNHSLQVKYERLVVDNSFTQTSQLFIQSSGLHNQGFEPEKLAVAWTWDFYQDFKFRTEWYQDDSHEQQGSRWSLGLVWQHKLL</sequence>
<evidence type="ECO:0000256" key="1">
    <source>
        <dbReference type="SAM" id="SignalP"/>
    </source>
</evidence>
<proteinExistence type="predicted"/>
<dbReference type="STRING" id="493475.GARC_0212"/>
<dbReference type="RefSeq" id="WP_007615778.1">
    <property type="nucleotide sequence ID" value="NZ_BAEO01000005.1"/>
</dbReference>
<protein>
    <recommendedName>
        <fullName evidence="4">Porin domain-containing protein</fullName>
    </recommendedName>
</protein>
<organism evidence="2 3">
    <name type="scientific">Paraglaciecola arctica BSs20135</name>
    <dbReference type="NCBI Taxonomy" id="493475"/>
    <lineage>
        <taxon>Bacteria</taxon>
        <taxon>Pseudomonadati</taxon>
        <taxon>Pseudomonadota</taxon>
        <taxon>Gammaproteobacteria</taxon>
        <taxon>Alteromonadales</taxon>
        <taxon>Alteromonadaceae</taxon>
        <taxon>Paraglaciecola</taxon>
    </lineage>
</organism>
<evidence type="ECO:0000313" key="3">
    <source>
        <dbReference type="Proteomes" id="UP000006327"/>
    </source>
</evidence>
<accession>K6X988</accession>
<name>K6X988_9ALTE</name>
<dbReference type="SUPFAM" id="SSF56935">
    <property type="entry name" value="Porins"/>
    <property type="match status" value="1"/>
</dbReference>
<dbReference type="AlphaFoldDB" id="K6X988"/>
<reference evidence="2 3" key="1">
    <citation type="journal article" date="2017" name="Antonie Van Leeuwenhoek">
        <title>Rhizobium rhizosphaerae sp. nov., a novel species isolated from rice rhizosphere.</title>
        <authorList>
            <person name="Zhao J.J."/>
            <person name="Zhang J."/>
            <person name="Zhang R.J."/>
            <person name="Zhang C.W."/>
            <person name="Yin H.Q."/>
            <person name="Zhang X.X."/>
        </authorList>
    </citation>
    <scope>NUCLEOTIDE SEQUENCE [LARGE SCALE GENOMIC DNA]</scope>
    <source>
        <strain evidence="2 3">BSs20135</strain>
    </source>
</reference>
<keyword evidence="3" id="KW-1185">Reference proteome</keyword>
<evidence type="ECO:0008006" key="4">
    <source>
        <dbReference type="Google" id="ProtNLM"/>
    </source>
</evidence>
<dbReference type="eggNOG" id="ENOG5032QRA">
    <property type="taxonomic scope" value="Bacteria"/>
</dbReference>
<dbReference type="OrthoDB" id="9788733at2"/>
<feature type="chain" id="PRO_5003900147" description="Porin domain-containing protein" evidence="1">
    <location>
        <begin position="20"/>
        <end position="392"/>
    </location>
</feature>